<dbReference type="EMBL" id="ACPB03012457">
    <property type="status" value="NOT_ANNOTATED_CDS"/>
    <property type="molecule type" value="Genomic_DNA"/>
</dbReference>
<keyword evidence="2" id="KW-1185">Reference proteome</keyword>
<dbReference type="HOGENOM" id="CLU_129500_1_0_1"/>
<reference evidence="1" key="1">
    <citation type="submission" date="2015-05" db="UniProtKB">
        <authorList>
            <consortium name="EnsemblMetazoa"/>
        </authorList>
    </citation>
    <scope>IDENTIFICATION</scope>
</reference>
<dbReference type="AlphaFoldDB" id="T1HMG5"/>
<organism evidence="1 2">
    <name type="scientific">Rhodnius prolixus</name>
    <name type="common">Triatomid bug</name>
    <dbReference type="NCBI Taxonomy" id="13249"/>
    <lineage>
        <taxon>Eukaryota</taxon>
        <taxon>Metazoa</taxon>
        <taxon>Ecdysozoa</taxon>
        <taxon>Arthropoda</taxon>
        <taxon>Hexapoda</taxon>
        <taxon>Insecta</taxon>
        <taxon>Pterygota</taxon>
        <taxon>Neoptera</taxon>
        <taxon>Paraneoptera</taxon>
        <taxon>Hemiptera</taxon>
        <taxon>Heteroptera</taxon>
        <taxon>Panheteroptera</taxon>
        <taxon>Cimicomorpha</taxon>
        <taxon>Reduviidae</taxon>
        <taxon>Triatominae</taxon>
        <taxon>Rhodnius</taxon>
    </lineage>
</organism>
<accession>T1HMG5</accession>
<protein>
    <submittedName>
        <fullName evidence="1">Uncharacterized protein</fullName>
    </submittedName>
</protein>
<dbReference type="Proteomes" id="UP000015103">
    <property type="component" value="Unassembled WGS sequence"/>
</dbReference>
<evidence type="ECO:0000313" key="2">
    <source>
        <dbReference type="Proteomes" id="UP000015103"/>
    </source>
</evidence>
<dbReference type="InParanoid" id="T1HMG5"/>
<dbReference type="OMA" id="NEAAWHI"/>
<dbReference type="STRING" id="13249.T1HMG5"/>
<dbReference type="EnsemblMetazoa" id="RPRC005239-RA">
    <property type="protein sequence ID" value="RPRC005239-PA"/>
    <property type="gene ID" value="RPRC005239"/>
</dbReference>
<dbReference type="eggNOG" id="KOG0987">
    <property type="taxonomic scope" value="Eukaryota"/>
</dbReference>
<evidence type="ECO:0000313" key="1">
    <source>
        <dbReference type="EnsemblMetazoa" id="RPRC005239-PA"/>
    </source>
</evidence>
<proteinExistence type="predicted"/>
<dbReference type="VEuPathDB" id="VectorBase:RPRC005239"/>
<sequence length="108" mass="12314">MAMFGVENTTASNNEVTQYQLGRFISSNEAVWRITCISFSIHERYSTVVHLAVHLENGQRVYFTSENVRARAMSPPPTTLTEFFTLCRNDTFARTLLYSEKNLVNGTL</sequence>
<name>T1HMG5_RHOPR</name>